<dbReference type="InterPro" id="IPR052519">
    <property type="entry name" value="Euk-type_GlcNAc_Kinase"/>
</dbReference>
<protein>
    <recommendedName>
        <fullName evidence="1">ATPase BadF/BadG/BcrA/BcrD type domain-containing protein</fullName>
    </recommendedName>
</protein>
<feature type="domain" description="ATPase BadF/BadG/BcrA/BcrD type" evidence="1">
    <location>
        <begin position="5"/>
        <end position="291"/>
    </location>
</feature>
<accession>A0ABT2H3H2</accession>
<gene>
    <name evidence="2" type="ORF">N1032_12030</name>
</gene>
<reference evidence="2" key="1">
    <citation type="submission" date="2022-08" db="EMBL/GenBank/DDBJ databases">
        <authorList>
            <person name="Deng Y."/>
            <person name="Han X.-F."/>
            <person name="Zhang Y.-Q."/>
        </authorList>
    </citation>
    <scope>NUCLEOTIDE SEQUENCE</scope>
    <source>
        <strain evidence="2">CPCC 203386</strain>
    </source>
</reference>
<dbReference type="InterPro" id="IPR002731">
    <property type="entry name" value="ATPase_BadF"/>
</dbReference>
<evidence type="ECO:0000313" key="2">
    <source>
        <dbReference type="EMBL" id="MCS5734467.1"/>
    </source>
</evidence>
<keyword evidence="3" id="KW-1185">Reference proteome</keyword>
<dbReference type="PANTHER" id="PTHR43190:SF3">
    <property type="entry name" value="N-ACETYL-D-GLUCOSAMINE KINASE"/>
    <property type="match status" value="1"/>
</dbReference>
<proteinExistence type="predicted"/>
<dbReference type="InterPro" id="IPR043129">
    <property type="entry name" value="ATPase_NBD"/>
</dbReference>
<sequence>MSLLVGFDIGGTKAAVRIENADRSVAREFTVPSLDWDAEPIDAGIRWIAGTFGALDESLSSPVSALGIGAQGLDNTALMLAYGAALTTRLGVPTIAVNDAALIAPAAGLDRVIGLIAGTGAIGVGWTDEGDFLTAGGWGSVIGDDAGAAGIVREAVKRALGRHDDGFDDPLLGVLLESFGVADAERLARAVNDDPTTENWGPHAPAVFDAARNGSIEAGIVVEAAAQHLARLVDQLLAHGAVGPDVVAAGSVVASQPVLFDRMSALVTARHESLRVRLLDRDPVVGAVELAARLVGAGAPLPR</sequence>
<dbReference type="PANTHER" id="PTHR43190">
    <property type="entry name" value="N-ACETYL-D-GLUCOSAMINE KINASE"/>
    <property type="match status" value="1"/>
</dbReference>
<dbReference type="RefSeq" id="WP_259539333.1">
    <property type="nucleotide sequence ID" value="NZ_JANLCJ010000004.1"/>
</dbReference>
<evidence type="ECO:0000313" key="3">
    <source>
        <dbReference type="Proteomes" id="UP001165586"/>
    </source>
</evidence>
<organism evidence="2 3">
    <name type="scientific">Herbiconiux daphne</name>
    <dbReference type="NCBI Taxonomy" id="2970914"/>
    <lineage>
        <taxon>Bacteria</taxon>
        <taxon>Bacillati</taxon>
        <taxon>Actinomycetota</taxon>
        <taxon>Actinomycetes</taxon>
        <taxon>Micrococcales</taxon>
        <taxon>Microbacteriaceae</taxon>
        <taxon>Herbiconiux</taxon>
    </lineage>
</organism>
<dbReference type="EMBL" id="JANLCJ010000004">
    <property type="protein sequence ID" value="MCS5734467.1"/>
    <property type="molecule type" value="Genomic_DNA"/>
</dbReference>
<evidence type="ECO:0000259" key="1">
    <source>
        <dbReference type="Pfam" id="PF01869"/>
    </source>
</evidence>
<dbReference type="Proteomes" id="UP001165586">
    <property type="component" value="Unassembled WGS sequence"/>
</dbReference>
<comment type="caution">
    <text evidence="2">The sequence shown here is derived from an EMBL/GenBank/DDBJ whole genome shotgun (WGS) entry which is preliminary data.</text>
</comment>
<dbReference type="Gene3D" id="3.30.420.40">
    <property type="match status" value="2"/>
</dbReference>
<dbReference type="SUPFAM" id="SSF53067">
    <property type="entry name" value="Actin-like ATPase domain"/>
    <property type="match status" value="2"/>
</dbReference>
<dbReference type="Pfam" id="PF01869">
    <property type="entry name" value="BcrAD_BadFG"/>
    <property type="match status" value="1"/>
</dbReference>
<name>A0ABT2H3H2_9MICO</name>